<evidence type="ECO:0000259" key="1">
    <source>
        <dbReference type="Pfam" id="PF21006"/>
    </source>
</evidence>
<protein>
    <submittedName>
        <fullName evidence="2">Nitrile hydratase accessory protein</fullName>
    </submittedName>
</protein>
<dbReference type="Proteomes" id="UP001262410">
    <property type="component" value="Unassembled WGS sequence"/>
</dbReference>
<dbReference type="NCBIfam" id="TIGR03889">
    <property type="entry name" value="nitrile_acc"/>
    <property type="match status" value="1"/>
</dbReference>
<organism evidence="2 3">
    <name type="scientific">Inquilinus ginsengisoli</name>
    <dbReference type="NCBI Taxonomy" id="363840"/>
    <lineage>
        <taxon>Bacteria</taxon>
        <taxon>Pseudomonadati</taxon>
        <taxon>Pseudomonadota</taxon>
        <taxon>Alphaproteobacteria</taxon>
        <taxon>Rhodospirillales</taxon>
        <taxon>Rhodospirillaceae</taxon>
        <taxon>Inquilinus</taxon>
    </lineage>
</organism>
<dbReference type="InterPro" id="IPR008990">
    <property type="entry name" value="Elect_transpt_acc-like_dom_sf"/>
</dbReference>
<dbReference type="Pfam" id="PF21006">
    <property type="entry name" value="NHase_beta_N"/>
    <property type="match status" value="1"/>
</dbReference>
<reference evidence="2 3" key="1">
    <citation type="submission" date="2023-07" db="EMBL/GenBank/DDBJ databases">
        <title>Sorghum-associated microbial communities from plants grown in Nebraska, USA.</title>
        <authorList>
            <person name="Schachtman D."/>
        </authorList>
    </citation>
    <scope>NUCLEOTIDE SEQUENCE [LARGE SCALE GENOMIC DNA]</scope>
    <source>
        <strain evidence="2 3">584</strain>
    </source>
</reference>
<evidence type="ECO:0000313" key="2">
    <source>
        <dbReference type="EMBL" id="MDR6293527.1"/>
    </source>
</evidence>
<proteinExistence type="predicted"/>
<evidence type="ECO:0000313" key="3">
    <source>
        <dbReference type="Proteomes" id="UP001262410"/>
    </source>
</evidence>
<comment type="caution">
    <text evidence="2">The sequence shown here is derived from an EMBL/GenBank/DDBJ whole genome shotgun (WGS) entry which is preliminary data.</text>
</comment>
<dbReference type="RefSeq" id="WP_309800573.1">
    <property type="nucleotide sequence ID" value="NZ_JAVDPW010000012.1"/>
</dbReference>
<sequence>MSRHDAVISVLDGTAPLPRDRDGPVFAEPWQAQAFAMAVALRDRGVFTWDEWAAALGAEIARAQAAGDPDDGSRYYDHWLAALEQLVVAKGAADSETLRHRKAAWDRAAQATPHGAPILLENDPLSGRT</sequence>
<gene>
    <name evidence="2" type="ORF">E9232_006078</name>
</gene>
<feature type="domain" description="Nitrile hydratase beta subunit-like N-terminal" evidence="1">
    <location>
        <begin position="12"/>
        <end position="108"/>
    </location>
</feature>
<name>A0ABU1JY14_9PROT</name>
<dbReference type="InterPro" id="IPR049054">
    <property type="entry name" value="CN_hydtase_beta-like_N"/>
</dbReference>
<accession>A0ABU1JY14</accession>
<dbReference type="Gene3D" id="1.10.472.20">
    <property type="entry name" value="Nitrile hydratase, beta subunit"/>
    <property type="match status" value="1"/>
</dbReference>
<keyword evidence="3" id="KW-1185">Reference proteome</keyword>
<dbReference type="SUPFAM" id="SSF50090">
    <property type="entry name" value="Electron transport accessory proteins"/>
    <property type="match status" value="1"/>
</dbReference>
<dbReference type="InterPro" id="IPR023808">
    <property type="entry name" value="Nitrile_Hydratase_acc_put"/>
</dbReference>
<dbReference type="EMBL" id="JAVDPW010000012">
    <property type="protein sequence ID" value="MDR6293527.1"/>
    <property type="molecule type" value="Genomic_DNA"/>
</dbReference>
<dbReference type="InterPro" id="IPR042262">
    <property type="entry name" value="CN_hydtase_beta_C"/>
</dbReference>